<dbReference type="InterPro" id="IPR052179">
    <property type="entry name" value="DD-CPase-like"/>
</dbReference>
<dbReference type="InterPro" id="IPR058193">
    <property type="entry name" value="VanY/YodJ_core_dom"/>
</dbReference>
<organism evidence="3 4">
    <name type="scientific">Brevibacillus reuszeri</name>
    <dbReference type="NCBI Taxonomy" id="54915"/>
    <lineage>
        <taxon>Bacteria</taxon>
        <taxon>Bacillati</taxon>
        <taxon>Bacillota</taxon>
        <taxon>Bacilli</taxon>
        <taxon>Bacillales</taxon>
        <taxon>Paenibacillaceae</taxon>
        <taxon>Brevibacillus</taxon>
    </lineage>
</organism>
<dbReference type="EMBL" id="LGIQ01000009">
    <property type="protein sequence ID" value="KNB71482.1"/>
    <property type="molecule type" value="Genomic_DNA"/>
</dbReference>
<reference evidence="2 5" key="3">
    <citation type="submission" date="2019-06" db="EMBL/GenBank/DDBJ databases">
        <title>Whole genome shotgun sequence of Brevibacillus reuszeri NBRC 15719.</title>
        <authorList>
            <person name="Hosoyama A."/>
            <person name="Uohara A."/>
            <person name="Ohji S."/>
            <person name="Ichikawa N."/>
        </authorList>
    </citation>
    <scope>NUCLEOTIDE SEQUENCE [LARGE SCALE GENOMIC DNA]</scope>
    <source>
        <strain evidence="2 5">NBRC 15719</strain>
    </source>
</reference>
<keyword evidence="5" id="KW-1185">Reference proteome</keyword>
<dbReference type="AlphaFoldDB" id="A0A0K9YS71"/>
<sequence>MKKWGCLFFIVLLVVGYKVVEPIVWGGQKQQEGSNQEQAGSALDYKTISVEKDQVYQGNLLLVNKDYPVHQEGVASDVVNLSRHDYLIDGYALIDGSIELSEKVAESFLEMVQAANADHVNHFMINSGYRGFDEQRRLYEKMGSDYALPEGYSEHNLGLSLDIGSTQMKMEQAPEGKWLKKNAWKYGFILRYPEDKVAITGIQYEPWHYRYLGLPHSAIIQEKHFTLEEYLDYLKEIKETTVTAQGESYRIFYYPVAQDAMIQVPTNRKYVISGDNREGVIVTVYP</sequence>
<accession>A0A0K9YS71</accession>
<feature type="domain" description="D-alanyl-D-alanine carboxypeptidase-like core" evidence="1">
    <location>
        <begin position="98"/>
        <end position="213"/>
    </location>
</feature>
<dbReference type="Proteomes" id="UP000036834">
    <property type="component" value="Unassembled WGS sequence"/>
</dbReference>
<protein>
    <submittedName>
        <fullName evidence="2">D-Ala-D-Ala carboxypeptidase VanY</fullName>
    </submittedName>
    <submittedName>
        <fullName evidence="3">Peptidase M15</fullName>
    </submittedName>
</protein>
<dbReference type="Proteomes" id="UP000319578">
    <property type="component" value="Unassembled WGS sequence"/>
</dbReference>
<name>A0A0K9YS71_9BACL</name>
<dbReference type="PATRIC" id="fig|54915.3.peg.3557"/>
<dbReference type="SUPFAM" id="SSF55166">
    <property type="entry name" value="Hedgehog/DD-peptidase"/>
    <property type="match status" value="1"/>
</dbReference>
<evidence type="ECO:0000313" key="4">
    <source>
        <dbReference type="Proteomes" id="UP000036834"/>
    </source>
</evidence>
<dbReference type="EMBL" id="BJON01000003">
    <property type="protein sequence ID" value="GED67130.1"/>
    <property type="molecule type" value="Genomic_DNA"/>
</dbReference>
<dbReference type="OrthoDB" id="9792074at2"/>
<dbReference type="Pfam" id="PF02557">
    <property type="entry name" value="VanY"/>
    <property type="match status" value="1"/>
</dbReference>
<dbReference type="InterPro" id="IPR003709">
    <property type="entry name" value="VanY-like_core_dom"/>
</dbReference>
<dbReference type="STRING" id="54915.ADS79_22155"/>
<evidence type="ECO:0000313" key="2">
    <source>
        <dbReference type="EMBL" id="GED67130.1"/>
    </source>
</evidence>
<evidence type="ECO:0000259" key="1">
    <source>
        <dbReference type="Pfam" id="PF02557"/>
    </source>
</evidence>
<dbReference type="Gene3D" id="3.30.1380.10">
    <property type="match status" value="1"/>
</dbReference>
<gene>
    <name evidence="3" type="ORF">ADS79_22155</name>
    <name evidence="2" type="ORF">BRE01_08320</name>
</gene>
<reference evidence="4" key="1">
    <citation type="submission" date="2015-07" db="EMBL/GenBank/DDBJ databases">
        <title>Genome sequencing project for genomic taxonomy and phylogenomics of Bacillus-like bacteria.</title>
        <authorList>
            <person name="Liu B."/>
            <person name="Wang J."/>
            <person name="Zhu Y."/>
            <person name="Liu G."/>
            <person name="Chen Q."/>
            <person name="Chen Z."/>
            <person name="Lan J."/>
            <person name="Che J."/>
            <person name="Ge C."/>
            <person name="Shi H."/>
            <person name="Pan Z."/>
            <person name="Liu X."/>
        </authorList>
    </citation>
    <scope>NUCLEOTIDE SEQUENCE [LARGE SCALE GENOMIC DNA]</scope>
    <source>
        <strain evidence="4">DSM 9887</strain>
    </source>
</reference>
<dbReference type="PANTHER" id="PTHR34385:SF1">
    <property type="entry name" value="PEPTIDOGLYCAN L-ALANYL-D-GLUTAMATE ENDOPEPTIDASE CWLK"/>
    <property type="match status" value="1"/>
</dbReference>
<dbReference type="Gene3D" id="3.30.200.180">
    <property type="match status" value="1"/>
</dbReference>
<dbReference type="PANTHER" id="PTHR34385">
    <property type="entry name" value="D-ALANYL-D-ALANINE CARBOXYPEPTIDASE"/>
    <property type="match status" value="1"/>
</dbReference>
<dbReference type="GO" id="GO:0006508">
    <property type="term" value="P:proteolysis"/>
    <property type="evidence" value="ECO:0007669"/>
    <property type="project" value="InterPro"/>
</dbReference>
<keyword evidence="2" id="KW-0378">Hydrolase</keyword>
<evidence type="ECO:0000313" key="3">
    <source>
        <dbReference type="EMBL" id="KNB71482.1"/>
    </source>
</evidence>
<dbReference type="RefSeq" id="WP_049740519.1">
    <property type="nucleotide sequence ID" value="NZ_BJON01000003.1"/>
</dbReference>
<comment type="caution">
    <text evidence="3">The sequence shown here is derived from an EMBL/GenBank/DDBJ whole genome shotgun (WGS) entry which is preliminary data.</text>
</comment>
<proteinExistence type="predicted"/>
<dbReference type="GO" id="GO:0004180">
    <property type="term" value="F:carboxypeptidase activity"/>
    <property type="evidence" value="ECO:0007669"/>
    <property type="project" value="UniProtKB-KW"/>
</dbReference>
<dbReference type="CDD" id="cd14852">
    <property type="entry name" value="LD-carboxypeptidase"/>
    <property type="match status" value="1"/>
</dbReference>
<keyword evidence="2" id="KW-0121">Carboxypeptidase</keyword>
<keyword evidence="2" id="KW-0645">Protease</keyword>
<dbReference type="InterPro" id="IPR009045">
    <property type="entry name" value="Zn_M74/Hedgehog-like"/>
</dbReference>
<reference evidence="3" key="2">
    <citation type="submission" date="2015-07" db="EMBL/GenBank/DDBJ databases">
        <title>MeaNS - Measles Nucleotide Surveillance Program.</title>
        <authorList>
            <person name="Tran T."/>
            <person name="Druce J."/>
        </authorList>
    </citation>
    <scope>NUCLEOTIDE SEQUENCE</scope>
    <source>
        <strain evidence="3">DSM 9887</strain>
    </source>
</reference>
<evidence type="ECO:0000313" key="5">
    <source>
        <dbReference type="Proteomes" id="UP000319578"/>
    </source>
</evidence>